<feature type="domain" description="Bacterial type II secretion system protein E" evidence="2">
    <location>
        <begin position="195"/>
        <end position="209"/>
    </location>
</feature>
<dbReference type="PANTHER" id="PTHR30486">
    <property type="entry name" value="TWITCHING MOTILITY PROTEIN PILT"/>
    <property type="match status" value="1"/>
</dbReference>
<dbReference type="InterPro" id="IPR001482">
    <property type="entry name" value="T2SS/T4SS_dom"/>
</dbReference>
<evidence type="ECO:0000313" key="4">
    <source>
        <dbReference type="EMBL" id="SIQ10093.1"/>
    </source>
</evidence>
<evidence type="ECO:0000259" key="2">
    <source>
        <dbReference type="PROSITE" id="PS00662"/>
    </source>
</evidence>
<accession>A0A1N6Q0L9</accession>
<dbReference type="EMBL" id="MWSK01000001">
    <property type="protein sequence ID" value="OXS80544.1"/>
    <property type="molecule type" value="Genomic_DNA"/>
</dbReference>
<evidence type="ECO:0000313" key="5">
    <source>
        <dbReference type="Proteomes" id="UP000186385"/>
    </source>
</evidence>
<dbReference type="OrthoDB" id="9808272at2"/>
<protein>
    <submittedName>
        <fullName evidence="3 4">Twitching motility protein PilT</fullName>
    </submittedName>
</protein>
<dbReference type="SMART" id="SM00382">
    <property type="entry name" value="AAA"/>
    <property type="match status" value="1"/>
</dbReference>
<evidence type="ECO:0000313" key="3">
    <source>
        <dbReference type="EMBL" id="OXS80544.1"/>
    </source>
</evidence>
<dbReference type="Proteomes" id="UP000215545">
    <property type="component" value="Unassembled WGS sequence"/>
</dbReference>
<dbReference type="InterPro" id="IPR027417">
    <property type="entry name" value="P-loop_NTPase"/>
</dbReference>
<reference evidence="4 5" key="1">
    <citation type="submission" date="2017-01" db="EMBL/GenBank/DDBJ databases">
        <authorList>
            <person name="Mah S.A."/>
            <person name="Swanson W.J."/>
            <person name="Moy G.W."/>
            <person name="Vacquier V.D."/>
        </authorList>
    </citation>
    <scope>NUCLEOTIDE SEQUENCE [LARGE SCALE GENOMIC DNA]</scope>
    <source>
        <strain evidence="4 5">NIO-1016</strain>
    </source>
</reference>
<reference evidence="3" key="3">
    <citation type="submission" date="2017-03" db="EMBL/GenBank/DDBJ databases">
        <authorList>
            <person name="Dastager S.G."/>
            <person name="Neurgaonkar P.S."/>
            <person name="Dharne M.S."/>
        </authorList>
    </citation>
    <scope>NUCLEOTIDE SEQUENCE</scope>
    <source>
        <strain evidence="3">DSM 25145</strain>
    </source>
</reference>
<evidence type="ECO:0000256" key="1">
    <source>
        <dbReference type="ARBA" id="ARBA00006611"/>
    </source>
</evidence>
<keyword evidence="6" id="KW-1185">Reference proteome</keyword>
<dbReference type="PROSITE" id="PS00662">
    <property type="entry name" value="T2SP_E"/>
    <property type="match status" value="1"/>
</dbReference>
<gene>
    <name evidence="3" type="ORF">B1B05_03425</name>
    <name evidence="4" type="ORF">SAMN05443094_101704</name>
</gene>
<dbReference type="GO" id="GO:0005524">
    <property type="term" value="F:ATP binding"/>
    <property type="evidence" value="ECO:0007669"/>
    <property type="project" value="InterPro"/>
</dbReference>
<dbReference type="STRING" id="1017273.SAMN05443094_101704"/>
<evidence type="ECO:0000313" key="6">
    <source>
        <dbReference type="Proteomes" id="UP000215545"/>
    </source>
</evidence>
<sequence>MREKLEFILRSAFELKASDIHLTVGTAPVLRIHGDLKRYGKDPLKPADTEAMAKAIVPETMWETFKEKGELDFSFGLPRVSRFRVNAYHQRNCIALAFRVIASGVPSLEDLHMPDILKKVSERPHGLVLVTGPTGSGKSTTLASMIDYLNRNTRKHIITLEDPIEYLHKHGKCIIDQREVGYDTQTFANGLRAALRQDPDVILVGEMRDLETIQTAITAAETGHLVFATLHTSSAPATIERIIDVFPAEQQPQIRTQLATVLTAVIAQRLFPTADLKGRRAALEIMLNNSAVANLIRSEKVHQIVNVIQTSKAQGMQLMTDHAQELFRQEVVAKSALLPYLRERE</sequence>
<proteinExistence type="inferred from homology"/>
<dbReference type="GO" id="GO:0016887">
    <property type="term" value="F:ATP hydrolysis activity"/>
    <property type="evidence" value="ECO:0007669"/>
    <property type="project" value="InterPro"/>
</dbReference>
<reference evidence="6" key="2">
    <citation type="submission" date="2017-03" db="EMBL/GenBank/DDBJ databases">
        <title>Bacillus sp. V-88(T) DSM27956, whole genome shotgun sequencing project.</title>
        <authorList>
            <person name="Dastager S.G."/>
            <person name="Neurgaonkar P.S."/>
            <person name="Dharne M.S."/>
        </authorList>
    </citation>
    <scope>NUCLEOTIDE SEQUENCE [LARGE SCALE GENOMIC DNA]</scope>
    <source>
        <strain evidence="6">DSM 25145</strain>
    </source>
</reference>
<dbReference type="InterPro" id="IPR050921">
    <property type="entry name" value="T4SS_GSP_E_ATPase"/>
</dbReference>
<dbReference type="EMBL" id="FTLX01000001">
    <property type="protein sequence ID" value="SIQ10093.1"/>
    <property type="molecule type" value="Genomic_DNA"/>
</dbReference>
<dbReference type="AlphaFoldDB" id="A0A1N6Q0L9"/>
<organism evidence="4 5">
    <name type="scientific">Domibacillus enclensis</name>
    <dbReference type="NCBI Taxonomy" id="1017273"/>
    <lineage>
        <taxon>Bacteria</taxon>
        <taxon>Bacillati</taxon>
        <taxon>Bacillota</taxon>
        <taxon>Bacilli</taxon>
        <taxon>Bacillales</taxon>
        <taxon>Bacillaceae</taxon>
        <taxon>Domibacillus</taxon>
    </lineage>
</organism>
<dbReference type="RefSeq" id="WP_045849819.1">
    <property type="nucleotide sequence ID" value="NZ_FTLX01000001.1"/>
</dbReference>
<comment type="similarity">
    <text evidence="1">Belongs to the GSP E family.</text>
</comment>
<dbReference type="Pfam" id="PF00437">
    <property type="entry name" value="T2SSE"/>
    <property type="match status" value="1"/>
</dbReference>
<name>A0A1N6Q0L9_9BACI</name>
<dbReference type="CDD" id="cd01131">
    <property type="entry name" value="PilT"/>
    <property type="match status" value="1"/>
</dbReference>
<dbReference type="SUPFAM" id="SSF52540">
    <property type="entry name" value="P-loop containing nucleoside triphosphate hydrolases"/>
    <property type="match status" value="1"/>
</dbReference>
<dbReference type="Gene3D" id="3.40.50.300">
    <property type="entry name" value="P-loop containing nucleotide triphosphate hydrolases"/>
    <property type="match status" value="1"/>
</dbReference>
<dbReference type="NCBIfam" id="TIGR01420">
    <property type="entry name" value="pilT_fam"/>
    <property type="match status" value="1"/>
</dbReference>
<dbReference type="Proteomes" id="UP000186385">
    <property type="component" value="Unassembled WGS sequence"/>
</dbReference>
<dbReference type="InterPro" id="IPR006321">
    <property type="entry name" value="PilT/PilU"/>
</dbReference>
<dbReference type="Gene3D" id="3.30.450.90">
    <property type="match status" value="1"/>
</dbReference>
<dbReference type="InterPro" id="IPR003593">
    <property type="entry name" value="AAA+_ATPase"/>
</dbReference>